<evidence type="ECO:0000256" key="6">
    <source>
        <dbReference type="RuleBase" id="RU000688"/>
    </source>
</evidence>
<evidence type="ECO:0000256" key="1">
    <source>
        <dbReference type="ARBA" id="ARBA00004651"/>
    </source>
</evidence>
<dbReference type="GO" id="GO:0007189">
    <property type="term" value="P:adenylate cyclase-activating G protein-coupled receptor signaling pathway"/>
    <property type="evidence" value="ECO:0000318"/>
    <property type="project" value="GO_Central"/>
</dbReference>
<evidence type="ECO:0000256" key="4">
    <source>
        <dbReference type="ARBA" id="ARBA00022989"/>
    </source>
</evidence>
<evidence type="ECO:0000313" key="11">
    <source>
        <dbReference type="RefSeq" id="XP_035679698.1"/>
    </source>
</evidence>
<dbReference type="PRINTS" id="PR00237">
    <property type="entry name" value="GPCRRHODOPSN"/>
</dbReference>
<gene>
    <name evidence="11" type="primary">LOC118418014</name>
</gene>
<keyword evidence="3 6" id="KW-0812">Transmembrane</keyword>
<evidence type="ECO:0000259" key="9">
    <source>
        <dbReference type="PROSITE" id="PS50262"/>
    </source>
</evidence>
<feature type="transmembrane region" description="Helical" evidence="8">
    <location>
        <begin position="274"/>
        <end position="295"/>
    </location>
</feature>
<evidence type="ECO:0000256" key="3">
    <source>
        <dbReference type="ARBA" id="ARBA00022692"/>
    </source>
</evidence>
<dbReference type="RefSeq" id="XP_035679698.1">
    <property type="nucleotide sequence ID" value="XM_035823805.1"/>
</dbReference>
<keyword evidence="6" id="KW-0297">G-protein coupled receptor</keyword>
<evidence type="ECO:0000313" key="10">
    <source>
        <dbReference type="Proteomes" id="UP000001554"/>
    </source>
</evidence>
<reference evidence="10" key="1">
    <citation type="journal article" date="2020" name="Nat. Ecol. Evol.">
        <title>Deeply conserved synteny resolves early events in vertebrate evolution.</title>
        <authorList>
            <person name="Simakov O."/>
            <person name="Marletaz F."/>
            <person name="Yue J.X."/>
            <person name="O'Connell B."/>
            <person name="Jenkins J."/>
            <person name="Brandt A."/>
            <person name="Calef R."/>
            <person name="Tung C.H."/>
            <person name="Huang T.K."/>
            <person name="Schmutz J."/>
            <person name="Satoh N."/>
            <person name="Yu J.K."/>
            <person name="Putnam N.H."/>
            <person name="Green R.E."/>
            <person name="Rokhsar D.S."/>
        </authorList>
    </citation>
    <scope>NUCLEOTIDE SEQUENCE [LARGE SCALE GENOMIC DNA]</scope>
    <source>
        <strain evidence="10">S238N-H82</strain>
    </source>
</reference>
<dbReference type="KEGG" id="bfo:118418014"/>
<keyword evidence="5 8" id="KW-0472">Membrane</keyword>
<dbReference type="PANTHER" id="PTHR22750">
    <property type="entry name" value="G-PROTEIN COUPLED RECEPTOR"/>
    <property type="match status" value="1"/>
</dbReference>
<dbReference type="GO" id="GO:0005886">
    <property type="term" value="C:plasma membrane"/>
    <property type="evidence" value="ECO:0000318"/>
    <property type="project" value="GO_Central"/>
</dbReference>
<dbReference type="InterPro" id="IPR000276">
    <property type="entry name" value="GPCR_Rhodpsn"/>
</dbReference>
<feature type="region of interest" description="Disordered" evidence="7">
    <location>
        <begin position="374"/>
        <end position="410"/>
    </location>
</feature>
<name>A0A9J7LCK0_BRAFL</name>
<comment type="similarity">
    <text evidence="6">Belongs to the G-protein coupled receptor 1 family.</text>
</comment>
<keyword evidence="6" id="KW-0807">Transducer</keyword>
<dbReference type="Gene3D" id="1.20.1070.10">
    <property type="entry name" value="Rhodopsin 7-helix transmembrane proteins"/>
    <property type="match status" value="1"/>
</dbReference>
<keyword evidence="6" id="KW-0675">Receptor</keyword>
<evidence type="ECO:0000256" key="8">
    <source>
        <dbReference type="SAM" id="Phobius"/>
    </source>
</evidence>
<evidence type="ECO:0000256" key="7">
    <source>
        <dbReference type="SAM" id="MobiDB-lite"/>
    </source>
</evidence>
<dbReference type="AlphaFoldDB" id="A0A9J7LCK0"/>
<reference evidence="11" key="2">
    <citation type="submission" date="2025-08" db="UniProtKB">
        <authorList>
            <consortium name="RefSeq"/>
        </authorList>
    </citation>
    <scope>IDENTIFICATION</scope>
    <source>
        <strain evidence="11">S238N-H82</strain>
        <tissue evidence="11">Testes</tissue>
    </source>
</reference>
<dbReference type="GO" id="GO:0005737">
    <property type="term" value="C:cytoplasm"/>
    <property type="evidence" value="ECO:0000318"/>
    <property type="project" value="GO_Central"/>
</dbReference>
<keyword evidence="2" id="KW-1003">Cell membrane</keyword>
<feature type="transmembrane region" description="Helical" evidence="8">
    <location>
        <begin position="165"/>
        <end position="185"/>
    </location>
</feature>
<feature type="transmembrane region" description="Helical" evidence="8">
    <location>
        <begin position="118"/>
        <end position="144"/>
    </location>
</feature>
<dbReference type="PROSITE" id="PS50262">
    <property type="entry name" value="G_PROTEIN_RECEP_F1_2"/>
    <property type="match status" value="1"/>
</dbReference>
<evidence type="ECO:0000256" key="5">
    <source>
        <dbReference type="ARBA" id="ARBA00023136"/>
    </source>
</evidence>
<keyword evidence="4 8" id="KW-1133">Transmembrane helix</keyword>
<feature type="transmembrane region" description="Helical" evidence="8">
    <location>
        <begin position="205"/>
        <end position="231"/>
    </location>
</feature>
<feature type="transmembrane region" description="Helical" evidence="8">
    <location>
        <begin position="315"/>
        <end position="333"/>
    </location>
</feature>
<feature type="domain" description="G-protein coupled receptors family 1 profile" evidence="9">
    <location>
        <begin position="68"/>
        <end position="330"/>
    </location>
</feature>
<dbReference type="InterPro" id="IPR017452">
    <property type="entry name" value="GPCR_Rhodpsn_7TM"/>
</dbReference>
<dbReference type="GO" id="GO:0004930">
    <property type="term" value="F:G protein-coupled receptor activity"/>
    <property type="evidence" value="ECO:0000318"/>
    <property type="project" value="GO_Central"/>
</dbReference>
<accession>A0A9J7LCK0</accession>
<proteinExistence type="inferred from homology"/>
<protein>
    <submittedName>
        <fullName evidence="11">Adenosine receptor A2b-like</fullName>
    </submittedName>
</protein>
<dbReference type="OrthoDB" id="9346248at2759"/>
<dbReference type="GeneID" id="118418014"/>
<keyword evidence="10" id="KW-1185">Reference proteome</keyword>
<evidence type="ECO:0000256" key="2">
    <source>
        <dbReference type="ARBA" id="ARBA00022475"/>
    </source>
</evidence>
<dbReference type="Pfam" id="PF00001">
    <property type="entry name" value="7tm_1"/>
    <property type="match status" value="1"/>
</dbReference>
<dbReference type="PROSITE" id="PS00237">
    <property type="entry name" value="G_PROTEIN_RECEP_F1_1"/>
    <property type="match status" value="1"/>
</dbReference>
<feature type="transmembrane region" description="Helical" evidence="8">
    <location>
        <begin position="89"/>
        <end position="112"/>
    </location>
</feature>
<dbReference type="OMA" id="HETFWPC"/>
<sequence length="430" mass="47601">MNGNMSNFTGGNWTEHETFWPCTRWHLENDIDYDLAIAACSHLPTPFLEENRKVGIAAAVVGTISLLTNGVVLSCILKSQHLTGIMYLFMANLAAADCVAGLFSFFICGVLQWELPPYLTLVGVFCLFFFVLVLSAVGVVLLSIDRYLAILHPIFYQTRMTGRHVAVSLGIAWPVCALVCLSPLMGWNCFNVTSENCTKYLPVAYLILLNTVLFLSVVFVVFVNAGILIALKRRLSKTRPMEDPRDDLPAARRRDQRVAMRQHRQLNSSLKKSMTVVMIAVAFIITWLPICIGGVKQISCIVREDCEIAAKPYWGLLIALFGSVTNPIIYAFRLKKVRGVVKRGARRLARAVREKFGWSTDHVMNINIVGSGRAVDAAGPSTDSRSPARTDRQTTTDSSRNAHDPNSLDVPFVASTKSVKMSAVKTPINM</sequence>
<dbReference type="Proteomes" id="UP000001554">
    <property type="component" value="Chromosome 6"/>
</dbReference>
<dbReference type="SUPFAM" id="SSF81321">
    <property type="entry name" value="Family A G protein-coupled receptor-like"/>
    <property type="match status" value="1"/>
</dbReference>
<feature type="transmembrane region" description="Helical" evidence="8">
    <location>
        <begin position="54"/>
        <end position="77"/>
    </location>
</feature>
<comment type="subcellular location">
    <subcellularLocation>
        <location evidence="1">Cell membrane</location>
        <topology evidence="1">Multi-pass membrane protein</topology>
    </subcellularLocation>
</comment>
<organism evidence="10 11">
    <name type="scientific">Branchiostoma floridae</name>
    <name type="common">Florida lancelet</name>
    <name type="synonym">Amphioxus</name>
    <dbReference type="NCBI Taxonomy" id="7739"/>
    <lineage>
        <taxon>Eukaryota</taxon>
        <taxon>Metazoa</taxon>
        <taxon>Chordata</taxon>
        <taxon>Cephalochordata</taxon>
        <taxon>Leptocardii</taxon>
        <taxon>Amphioxiformes</taxon>
        <taxon>Branchiostomatidae</taxon>
        <taxon>Branchiostoma</taxon>
    </lineage>
</organism>